<accession>A0A9D2T864</accession>
<evidence type="ECO:0000313" key="3">
    <source>
        <dbReference type="Proteomes" id="UP000823904"/>
    </source>
</evidence>
<comment type="caution">
    <text evidence="2">The sequence shown here is derived from an EMBL/GenBank/DDBJ whole genome shotgun (WGS) entry which is preliminary data.</text>
</comment>
<name>A0A9D2T864_9FIRM</name>
<evidence type="ECO:0000313" key="2">
    <source>
        <dbReference type="EMBL" id="HJC50638.1"/>
    </source>
</evidence>
<feature type="domain" description="Polysaccharide pyruvyl transferase" evidence="1">
    <location>
        <begin position="18"/>
        <end position="306"/>
    </location>
</feature>
<organism evidence="2 3">
    <name type="scientific">Candidatus Anaerostipes avistercoris</name>
    <dbReference type="NCBI Taxonomy" id="2838462"/>
    <lineage>
        <taxon>Bacteria</taxon>
        <taxon>Bacillati</taxon>
        <taxon>Bacillota</taxon>
        <taxon>Clostridia</taxon>
        <taxon>Lachnospirales</taxon>
        <taxon>Lachnospiraceae</taxon>
        <taxon>Anaerostipes</taxon>
    </lineage>
</organism>
<dbReference type="Pfam" id="PF04230">
    <property type="entry name" value="PS_pyruv_trans"/>
    <property type="match status" value="1"/>
</dbReference>
<reference evidence="2" key="1">
    <citation type="journal article" date="2021" name="PeerJ">
        <title>Extensive microbial diversity within the chicken gut microbiome revealed by metagenomics and culture.</title>
        <authorList>
            <person name="Gilroy R."/>
            <person name="Ravi A."/>
            <person name="Getino M."/>
            <person name="Pursley I."/>
            <person name="Horton D.L."/>
            <person name="Alikhan N.F."/>
            <person name="Baker D."/>
            <person name="Gharbi K."/>
            <person name="Hall N."/>
            <person name="Watson M."/>
            <person name="Adriaenssens E.M."/>
            <person name="Foster-Nyarko E."/>
            <person name="Jarju S."/>
            <person name="Secka A."/>
            <person name="Antonio M."/>
            <person name="Oren A."/>
            <person name="Chaudhuri R.R."/>
            <person name="La Ragione R."/>
            <person name="Hildebrand F."/>
            <person name="Pallen M.J."/>
        </authorList>
    </citation>
    <scope>NUCLEOTIDE SEQUENCE</scope>
    <source>
        <strain evidence="2">ChiSjej3B21-8574</strain>
    </source>
</reference>
<evidence type="ECO:0000259" key="1">
    <source>
        <dbReference type="Pfam" id="PF04230"/>
    </source>
</evidence>
<proteinExistence type="predicted"/>
<dbReference type="InterPro" id="IPR007345">
    <property type="entry name" value="Polysacch_pyruvyl_Trfase"/>
</dbReference>
<dbReference type="EMBL" id="DWWD01000033">
    <property type="protein sequence ID" value="HJC50638.1"/>
    <property type="molecule type" value="Genomic_DNA"/>
</dbReference>
<dbReference type="Proteomes" id="UP000823904">
    <property type="component" value="Unassembled WGS sequence"/>
</dbReference>
<dbReference type="AlphaFoldDB" id="A0A9D2T864"/>
<keyword evidence="2" id="KW-0808">Transferase</keyword>
<dbReference type="GO" id="GO:0016740">
    <property type="term" value="F:transferase activity"/>
    <property type="evidence" value="ECO:0007669"/>
    <property type="project" value="UniProtKB-KW"/>
</dbReference>
<sequence>MKNRYKIAILTLYYHNYNYGGLLQAYALQMVLSKAFGYADQISYQLRSGYSSQYPSFLLSFVEIGHFIKILPWRIKFRKTIKKMNKFANSISHTRVVTAKTISNLIHEYNIFVCGSDQIWNPVGWQPTLFLNFVPNSKIKISYAASIARDNLTTDQVEYIRKYVKDFSAISVREKKSADMLNRIYPQLDVQYMPDPVFLLEESEWKKFVRSKSSTETFIFGYFLGEDVVNREKALAFSKKLGIKIIFASHLSFSQYKWEKKHQNKICSPLGVEDFLNNIANASLVLTDSFHAAAFSAIYRTPFYVLPRFSLHDKNSMNSRIFDLVEELHIPNRFTENLNEDFEWTGEEKENLSANINRLRIRGIQYLEKSLCVTKGV</sequence>
<gene>
    <name evidence="2" type="ORF">H9754_08740</name>
</gene>
<reference evidence="2" key="2">
    <citation type="submission" date="2021-04" db="EMBL/GenBank/DDBJ databases">
        <authorList>
            <person name="Gilroy R."/>
        </authorList>
    </citation>
    <scope>NUCLEOTIDE SEQUENCE</scope>
    <source>
        <strain evidence="2">ChiSjej3B21-8574</strain>
    </source>
</reference>
<protein>
    <submittedName>
        <fullName evidence="2">Polysaccharide pyruvyl transferase family protein</fullName>
    </submittedName>
</protein>